<accession>A0AAE1VFE9</accession>
<proteinExistence type="predicted"/>
<evidence type="ECO:0000313" key="2">
    <source>
        <dbReference type="EMBL" id="KAK4368048.1"/>
    </source>
</evidence>
<comment type="caution">
    <text evidence="2">The sequence shown here is derived from an EMBL/GenBank/DDBJ whole genome shotgun (WGS) entry which is preliminary data.</text>
</comment>
<gene>
    <name evidence="2" type="ORF">RND71_011840</name>
</gene>
<evidence type="ECO:0000256" key="1">
    <source>
        <dbReference type="SAM" id="Phobius"/>
    </source>
</evidence>
<protein>
    <submittedName>
        <fullName evidence="2">Uncharacterized protein</fullName>
    </submittedName>
</protein>
<reference evidence="2" key="1">
    <citation type="submission" date="2023-12" db="EMBL/GenBank/DDBJ databases">
        <title>Genome assembly of Anisodus tanguticus.</title>
        <authorList>
            <person name="Wang Y.-J."/>
        </authorList>
    </citation>
    <scope>NUCLEOTIDE SEQUENCE</scope>
    <source>
        <strain evidence="2">KB-2021</strain>
        <tissue evidence="2">Leaf</tissue>
    </source>
</reference>
<organism evidence="2 3">
    <name type="scientific">Anisodus tanguticus</name>
    <dbReference type="NCBI Taxonomy" id="243964"/>
    <lineage>
        <taxon>Eukaryota</taxon>
        <taxon>Viridiplantae</taxon>
        <taxon>Streptophyta</taxon>
        <taxon>Embryophyta</taxon>
        <taxon>Tracheophyta</taxon>
        <taxon>Spermatophyta</taxon>
        <taxon>Magnoliopsida</taxon>
        <taxon>eudicotyledons</taxon>
        <taxon>Gunneridae</taxon>
        <taxon>Pentapetalae</taxon>
        <taxon>asterids</taxon>
        <taxon>lamiids</taxon>
        <taxon>Solanales</taxon>
        <taxon>Solanaceae</taxon>
        <taxon>Solanoideae</taxon>
        <taxon>Hyoscyameae</taxon>
        <taxon>Anisodus</taxon>
    </lineage>
</organism>
<dbReference type="AlphaFoldDB" id="A0AAE1VFE9"/>
<name>A0AAE1VFE9_9SOLA</name>
<keyword evidence="1" id="KW-0472">Membrane</keyword>
<feature type="transmembrane region" description="Helical" evidence="1">
    <location>
        <begin position="21"/>
        <end position="40"/>
    </location>
</feature>
<evidence type="ECO:0000313" key="3">
    <source>
        <dbReference type="Proteomes" id="UP001291623"/>
    </source>
</evidence>
<dbReference type="Proteomes" id="UP001291623">
    <property type="component" value="Unassembled WGS sequence"/>
</dbReference>
<keyword evidence="1" id="KW-0812">Transmembrane</keyword>
<keyword evidence="3" id="KW-1185">Reference proteome</keyword>
<keyword evidence="1" id="KW-1133">Transmembrane helix</keyword>
<dbReference type="EMBL" id="JAVYJV010000006">
    <property type="protein sequence ID" value="KAK4368048.1"/>
    <property type="molecule type" value="Genomic_DNA"/>
</dbReference>
<sequence>MFSKVQKLKCSKERKRQNARCCSLPVLSNVSCLSTVFYYFPVPSIQYFLHCGEWESTHSEDSSIEAICTSDPSNSVQLAIDIQ</sequence>